<sequence length="477" mass="54576">MVAGLSRSSLFSPSFLFGVASSSLQVEGGASEGGRGNGIWNSFASIPGKITDGTTPDVTCDFFHKYEEDILEMKRLGINTYRFSISWPRLFPESSRELNLEGVAFYNNVIDCLVKAGVAPFVTLYHWDLPQYLQDDLEIKGWLRNDIIQHFLVFVDACFTLFGDRVKHWITINEIHMGTVVCCELEMFPPGNSVKGMSDSYVVAHNLLLAHAAAVKLYRTKYQVNQQGSIGMVADVQWYEPLSDIQEDRDAVLRCIEFNMGWILDPVFFGDYPTMMREILGEKLPKFTKEQSEDLKGSMDFLGLNYYFALWVTKAAKIKPLGMHTWLPESQTNLFWVNADGKLLGEAEGPYESAMFRSCPWGLRKVLASLSSRYGNIPIYITENGIKDSVIVRTLDERLNDQWRVKFLQDHIQALSESIREDKVNVKGYFHWSFTDTWEWFSGYAPHFGLYYIDFEDPQLHRTPKASARWFASFLKS</sequence>
<organism evidence="5 6">
    <name type="scientific">Ceratopteris richardii</name>
    <name type="common">Triangle waterfern</name>
    <dbReference type="NCBI Taxonomy" id="49495"/>
    <lineage>
        <taxon>Eukaryota</taxon>
        <taxon>Viridiplantae</taxon>
        <taxon>Streptophyta</taxon>
        <taxon>Embryophyta</taxon>
        <taxon>Tracheophyta</taxon>
        <taxon>Polypodiopsida</taxon>
        <taxon>Polypodiidae</taxon>
        <taxon>Polypodiales</taxon>
        <taxon>Pteridineae</taxon>
        <taxon>Pteridaceae</taxon>
        <taxon>Parkerioideae</taxon>
        <taxon>Ceratopteris</taxon>
    </lineage>
</organism>
<evidence type="ECO:0008006" key="7">
    <source>
        <dbReference type="Google" id="ProtNLM"/>
    </source>
</evidence>
<dbReference type="InterPro" id="IPR017853">
    <property type="entry name" value="GH"/>
</dbReference>
<dbReference type="OMA" id="NDIFRSC"/>
<keyword evidence="3" id="KW-0326">Glycosidase</keyword>
<evidence type="ECO:0000313" key="6">
    <source>
        <dbReference type="Proteomes" id="UP000825935"/>
    </source>
</evidence>
<comment type="caution">
    <text evidence="5">The sequence shown here is derived from an EMBL/GenBank/DDBJ whole genome shotgun (WGS) entry which is preliminary data.</text>
</comment>
<dbReference type="GO" id="GO:0005975">
    <property type="term" value="P:carbohydrate metabolic process"/>
    <property type="evidence" value="ECO:0007669"/>
    <property type="project" value="InterPro"/>
</dbReference>
<dbReference type="OrthoDB" id="65569at2759"/>
<evidence type="ECO:0000256" key="2">
    <source>
        <dbReference type="ARBA" id="ARBA00022801"/>
    </source>
</evidence>
<evidence type="ECO:0000256" key="1">
    <source>
        <dbReference type="ARBA" id="ARBA00010838"/>
    </source>
</evidence>
<dbReference type="InterPro" id="IPR001360">
    <property type="entry name" value="Glyco_hydro_1"/>
</dbReference>
<comment type="similarity">
    <text evidence="1 4">Belongs to the glycosyl hydrolase 1 family.</text>
</comment>
<proteinExistence type="inferred from homology"/>
<dbReference type="AlphaFoldDB" id="A0A8T2R1U6"/>
<dbReference type="GO" id="GO:0008422">
    <property type="term" value="F:beta-glucosidase activity"/>
    <property type="evidence" value="ECO:0007669"/>
    <property type="project" value="TreeGrafter"/>
</dbReference>
<evidence type="ECO:0000313" key="5">
    <source>
        <dbReference type="EMBL" id="KAH7289678.1"/>
    </source>
</evidence>
<keyword evidence="2" id="KW-0378">Hydrolase</keyword>
<keyword evidence="6" id="KW-1185">Reference proteome</keyword>
<accession>A0A8T2R1U6</accession>
<dbReference type="Pfam" id="PF00232">
    <property type="entry name" value="Glyco_hydro_1"/>
    <property type="match status" value="1"/>
</dbReference>
<dbReference type="Proteomes" id="UP000825935">
    <property type="component" value="Chromosome 30"/>
</dbReference>
<dbReference type="EMBL" id="CM035435">
    <property type="protein sequence ID" value="KAH7289678.1"/>
    <property type="molecule type" value="Genomic_DNA"/>
</dbReference>
<protein>
    <recommendedName>
        <fullName evidence="7">Beta-glucosidase</fullName>
    </recommendedName>
</protein>
<reference evidence="5" key="1">
    <citation type="submission" date="2021-08" db="EMBL/GenBank/DDBJ databases">
        <title>WGS assembly of Ceratopteris richardii.</title>
        <authorList>
            <person name="Marchant D.B."/>
            <person name="Chen G."/>
            <person name="Jenkins J."/>
            <person name="Shu S."/>
            <person name="Leebens-Mack J."/>
            <person name="Grimwood J."/>
            <person name="Schmutz J."/>
            <person name="Soltis P."/>
            <person name="Soltis D."/>
            <person name="Chen Z.-H."/>
        </authorList>
    </citation>
    <scope>NUCLEOTIDE SEQUENCE</scope>
    <source>
        <strain evidence="5">Whitten #5841</strain>
        <tissue evidence="5">Leaf</tissue>
    </source>
</reference>
<dbReference type="PANTHER" id="PTHR10353:SF36">
    <property type="entry name" value="LP05116P"/>
    <property type="match status" value="1"/>
</dbReference>
<dbReference type="Gene3D" id="3.20.20.80">
    <property type="entry name" value="Glycosidases"/>
    <property type="match status" value="1"/>
</dbReference>
<dbReference type="SUPFAM" id="SSF51445">
    <property type="entry name" value="(Trans)glycosidases"/>
    <property type="match status" value="1"/>
</dbReference>
<dbReference type="PRINTS" id="PR00131">
    <property type="entry name" value="GLHYDRLASE1"/>
</dbReference>
<evidence type="ECO:0000256" key="3">
    <source>
        <dbReference type="ARBA" id="ARBA00023295"/>
    </source>
</evidence>
<dbReference type="PANTHER" id="PTHR10353">
    <property type="entry name" value="GLYCOSYL HYDROLASE"/>
    <property type="match status" value="1"/>
</dbReference>
<evidence type="ECO:0000256" key="4">
    <source>
        <dbReference type="RuleBase" id="RU003690"/>
    </source>
</evidence>
<gene>
    <name evidence="5" type="ORF">KP509_30G014000</name>
</gene>
<dbReference type="FunFam" id="3.20.20.80:FF:000041">
    <property type="entry name" value="Beta-glucosidase 7"/>
    <property type="match status" value="1"/>
</dbReference>
<name>A0A8T2R1U6_CERRI</name>